<protein>
    <submittedName>
        <fullName evidence="2">Unannotated protein</fullName>
    </submittedName>
</protein>
<gene>
    <name evidence="1" type="ORF">UFOPK2602_02384</name>
    <name evidence="2" type="ORF">UFOPK4306_02458</name>
</gene>
<accession>A0A6J7UXG7</accession>
<sequence length="230" mass="24364">MPWNAVIAPPINNFPSVWSARAFTVPFGPVPRPLLKLVSSVPSLFRRATFATEVPLKVVNCPPTKIFPSACITMVFTPASKPVPTAVLNEESGVPSLPSRAIPTRLEPFSVVKVPPTTILPSDCTASALTNPPAKPVPTFVLNEVSGVPSLPSRAIFLALFALSVVKTPPTTILPSDCRATALTVWSKPDPMLVAKVLSGTPAEDTRATRLCVTALRAVKMPPTTILPST</sequence>
<evidence type="ECO:0000313" key="1">
    <source>
        <dbReference type="EMBL" id="CAB4731862.1"/>
    </source>
</evidence>
<reference evidence="2" key="1">
    <citation type="submission" date="2020-05" db="EMBL/GenBank/DDBJ databases">
        <authorList>
            <person name="Chiriac C."/>
            <person name="Salcher M."/>
            <person name="Ghai R."/>
            <person name="Kavagutti S V."/>
        </authorList>
    </citation>
    <scope>NUCLEOTIDE SEQUENCE</scope>
</reference>
<name>A0A6J7UXG7_9ZZZZ</name>
<proteinExistence type="predicted"/>
<dbReference type="EMBL" id="CAFBQP010000150">
    <property type="protein sequence ID" value="CAB5068627.1"/>
    <property type="molecule type" value="Genomic_DNA"/>
</dbReference>
<organism evidence="2">
    <name type="scientific">freshwater metagenome</name>
    <dbReference type="NCBI Taxonomy" id="449393"/>
    <lineage>
        <taxon>unclassified sequences</taxon>
        <taxon>metagenomes</taxon>
        <taxon>ecological metagenomes</taxon>
    </lineage>
</organism>
<evidence type="ECO:0000313" key="2">
    <source>
        <dbReference type="EMBL" id="CAB5068627.1"/>
    </source>
</evidence>
<dbReference type="AlphaFoldDB" id="A0A6J7UXG7"/>
<dbReference type="EMBL" id="CAEZXX010000250">
    <property type="protein sequence ID" value="CAB4731862.1"/>
    <property type="molecule type" value="Genomic_DNA"/>
</dbReference>